<dbReference type="EMBL" id="AVFL01000005">
    <property type="protein sequence ID" value="EWY41143.1"/>
    <property type="molecule type" value="Genomic_DNA"/>
</dbReference>
<evidence type="ECO:0000256" key="6">
    <source>
        <dbReference type="ARBA" id="ARBA00050038"/>
    </source>
</evidence>
<gene>
    <name evidence="7" type="primary">pth</name>
    <name evidence="10" type="ORF">N825_31270</name>
</gene>
<dbReference type="PROSITE" id="PS01196">
    <property type="entry name" value="PEPT_TRNA_HYDROL_2"/>
    <property type="match status" value="1"/>
</dbReference>
<keyword evidence="3 7" id="KW-0378">Hydrolase</keyword>
<dbReference type="GO" id="GO:0005737">
    <property type="term" value="C:cytoplasm"/>
    <property type="evidence" value="ECO:0007669"/>
    <property type="project" value="UniProtKB-SubCell"/>
</dbReference>
<dbReference type="AlphaFoldDB" id="W9HBC2"/>
<dbReference type="NCBIfam" id="TIGR00447">
    <property type="entry name" value="pth"/>
    <property type="match status" value="1"/>
</dbReference>
<dbReference type="PANTHER" id="PTHR17224:SF1">
    <property type="entry name" value="PEPTIDYL-TRNA HYDROLASE"/>
    <property type="match status" value="1"/>
</dbReference>
<proteinExistence type="inferred from homology"/>
<keyword evidence="7" id="KW-0963">Cytoplasm</keyword>
<evidence type="ECO:0000256" key="7">
    <source>
        <dbReference type="HAMAP-Rule" id="MF_00083"/>
    </source>
</evidence>
<comment type="caution">
    <text evidence="10">The sequence shown here is derived from an EMBL/GenBank/DDBJ whole genome shotgun (WGS) entry which is preliminary data.</text>
</comment>
<dbReference type="Pfam" id="PF01195">
    <property type="entry name" value="Pept_tRNA_hydro"/>
    <property type="match status" value="1"/>
</dbReference>
<dbReference type="Proteomes" id="UP000019486">
    <property type="component" value="Unassembled WGS sequence"/>
</dbReference>
<comment type="subcellular location">
    <subcellularLocation>
        <location evidence="7">Cytoplasm</location>
    </subcellularLocation>
</comment>
<dbReference type="HAMAP" id="MF_00083">
    <property type="entry name" value="Pept_tRNA_hydro_bact"/>
    <property type="match status" value="1"/>
</dbReference>
<dbReference type="OrthoDB" id="9800507at2"/>
<evidence type="ECO:0000256" key="5">
    <source>
        <dbReference type="ARBA" id="ARBA00038063"/>
    </source>
</evidence>
<feature type="binding site" evidence="7">
    <location>
        <position position="64"/>
    </location>
    <ligand>
        <name>tRNA</name>
        <dbReference type="ChEBI" id="CHEBI:17843"/>
    </ligand>
</feature>
<dbReference type="PANTHER" id="PTHR17224">
    <property type="entry name" value="PEPTIDYL-TRNA HYDROLASE"/>
    <property type="match status" value="1"/>
</dbReference>
<feature type="active site" description="Proton acceptor" evidence="7">
    <location>
        <position position="19"/>
    </location>
</feature>
<sequence>MLLLVGLGNPGSEYARNRHNIGFMAVDEIVRRHGFGPWRKRFQGQSCDGSVEPEKVLALKPHTFMNLSGQSVGEAMRFFKLAPPQVVVIHDDLDLVAGKVRVKQGGGHGGHNGLRSIDDHIGKDYWRVRLGIGHPGHKDLVHGYVLHDFSKTEQVWLEPLIDTVAREFPLMAAGQPEKFASRVALLTASSP</sequence>
<keyword evidence="11" id="KW-1185">Reference proteome</keyword>
<dbReference type="EC" id="3.1.1.29" evidence="1 7"/>
<organism evidence="10 11">
    <name type="scientific">Skermanella stibiiresistens SB22</name>
    <dbReference type="NCBI Taxonomy" id="1385369"/>
    <lineage>
        <taxon>Bacteria</taxon>
        <taxon>Pseudomonadati</taxon>
        <taxon>Pseudomonadota</taxon>
        <taxon>Alphaproteobacteria</taxon>
        <taxon>Rhodospirillales</taxon>
        <taxon>Azospirillaceae</taxon>
        <taxon>Skermanella</taxon>
    </lineage>
</organism>
<feature type="binding site" evidence="7">
    <location>
        <position position="112"/>
    </location>
    <ligand>
        <name>tRNA</name>
        <dbReference type="ChEBI" id="CHEBI:17843"/>
    </ligand>
</feature>
<keyword evidence="4 7" id="KW-0694">RNA-binding</keyword>
<comment type="catalytic activity">
    <reaction evidence="7 8">
        <text>an N-acyl-L-alpha-aminoacyl-tRNA + H2O = an N-acyl-L-amino acid + a tRNA + H(+)</text>
        <dbReference type="Rhea" id="RHEA:54448"/>
        <dbReference type="Rhea" id="RHEA-COMP:10123"/>
        <dbReference type="Rhea" id="RHEA-COMP:13883"/>
        <dbReference type="ChEBI" id="CHEBI:15377"/>
        <dbReference type="ChEBI" id="CHEBI:15378"/>
        <dbReference type="ChEBI" id="CHEBI:59874"/>
        <dbReference type="ChEBI" id="CHEBI:78442"/>
        <dbReference type="ChEBI" id="CHEBI:138191"/>
        <dbReference type="EC" id="3.1.1.29"/>
    </reaction>
</comment>
<dbReference type="SUPFAM" id="SSF53178">
    <property type="entry name" value="Peptidyl-tRNA hydrolase-like"/>
    <property type="match status" value="1"/>
</dbReference>
<comment type="similarity">
    <text evidence="5 7 9">Belongs to the PTH family.</text>
</comment>
<dbReference type="RefSeq" id="WP_037450002.1">
    <property type="nucleotide sequence ID" value="NZ_AVFL01000005.1"/>
</dbReference>
<dbReference type="InterPro" id="IPR036416">
    <property type="entry name" value="Pept_tRNA_hydro_sf"/>
</dbReference>
<comment type="subunit">
    <text evidence="7">Monomer.</text>
</comment>
<dbReference type="PROSITE" id="PS01195">
    <property type="entry name" value="PEPT_TRNA_HYDROL_1"/>
    <property type="match status" value="1"/>
</dbReference>
<dbReference type="STRING" id="1385369.N825_31270"/>
<feature type="site" description="Discriminates between blocked and unblocked aminoacyl-tRNA" evidence="7">
    <location>
        <position position="9"/>
    </location>
</feature>
<protein>
    <recommendedName>
        <fullName evidence="6 7">Peptidyl-tRNA hydrolase</fullName>
        <shortName evidence="7">Pth</shortName>
        <ecNumber evidence="1 7">3.1.1.29</ecNumber>
    </recommendedName>
</protein>
<evidence type="ECO:0000313" key="10">
    <source>
        <dbReference type="EMBL" id="EWY41143.1"/>
    </source>
</evidence>
<feature type="binding site" evidence="7">
    <location>
        <position position="14"/>
    </location>
    <ligand>
        <name>tRNA</name>
        <dbReference type="ChEBI" id="CHEBI:17843"/>
    </ligand>
</feature>
<comment type="function">
    <text evidence="7">Catalyzes the release of premature peptidyl moieties from peptidyl-tRNA molecules trapped in stalled 50S ribosomal subunits, and thus maintains levels of free tRNAs and 50S ribosomes.</text>
</comment>
<dbReference type="GO" id="GO:0004045">
    <property type="term" value="F:peptidyl-tRNA hydrolase activity"/>
    <property type="evidence" value="ECO:0007669"/>
    <property type="project" value="UniProtKB-UniRule"/>
</dbReference>
<evidence type="ECO:0000256" key="9">
    <source>
        <dbReference type="RuleBase" id="RU004320"/>
    </source>
</evidence>
<evidence type="ECO:0000313" key="11">
    <source>
        <dbReference type="Proteomes" id="UP000019486"/>
    </source>
</evidence>
<evidence type="ECO:0000256" key="8">
    <source>
        <dbReference type="RuleBase" id="RU000673"/>
    </source>
</evidence>
<dbReference type="GO" id="GO:0000049">
    <property type="term" value="F:tRNA binding"/>
    <property type="evidence" value="ECO:0007669"/>
    <property type="project" value="UniProtKB-UniRule"/>
</dbReference>
<reference evidence="10 11" key="1">
    <citation type="submission" date="2013-08" db="EMBL/GenBank/DDBJ databases">
        <title>The genome sequence of Skermanella stibiiresistens.</title>
        <authorList>
            <person name="Zhu W."/>
            <person name="Wang G."/>
        </authorList>
    </citation>
    <scope>NUCLEOTIDE SEQUENCE [LARGE SCALE GENOMIC DNA]</scope>
    <source>
        <strain evidence="10 11">SB22</strain>
    </source>
</reference>
<feature type="binding site" evidence="7">
    <location>
        <position position="66"/>
    </location>
    <ligand>
        <name>tRNA</name>
        <dbReference type="ChEBI" id="CHEBI:17843"/>
    </ligand>
</feature>
<feature type="site" description="Stabilizes the basic form of H active site to accept a proton" evidence="7">
    <location>
        <position position="91"/>
    </location>
</feature>
<dbReference type="InterPro" id="IPR018171">
    <property type="entry name" value="Pept_tRNA_hydro_CS"/>
</dbReference>
<accession>W9HBC2</accession>
<name>W9HBC2_9PROT</name>
<evidence type="ECO:0000256" key="4">
    <source>
        <dbReference type="ARBA" id="ARBA00022884"/>
    </source>
</evidence>
<comment type="function">
    <text evidence="7">Hydrolyzes ribosome-free peptidyl-tRNAs (with 1 or more amino acids incorporated), which drop off the ribosome during protein synthesis, or as a result of ribosome stalling.</text>
</comment>
<dbReference type="FunFam" id="3.40.50.1470:FF:000001">
    <property type="entry name" value="Peptidyl-tRNA hydrolase"/>
    <property type="match status" value="1"/>
</dbReference>
<evidence type="ECO:0000256" key="2">
    <source>
        <dbReference type="ARBA" id="ARBA00022555"/>
    </source>
</evidence>
<dbReference type="CDD" id="cd00462">
    <property type="entry name" value="PTH"/>
    <property type="match status" value="1"/>
</dbReference>
<dbReference type="GO" id="GO:0006515">
    <property type="term" value="P:protein quality control for misfolded or incompletely synthesized proteins"/>
    <property type="evidence" value="ECO:0007669"/>
    <property type="project" value="UniProtKB-UniRule"/>
</dbReference>
<dbReference type="GO" id="GO:0072344">
    <property type="term" value="P:rescue of stalled ribosome"/>
    <property type="evidence" value="ECO:0007669"/>
    <property type="project" value="UniProtKB-UniRule"/>
</dbReference>
<dbReference type="InterPro" id="IPR001328">
    <property type="entry name" value="Pept_tRNA_hydro"/>
</dbReference>
<dbReference type="Gene3D" id="3.40.50.1470">
    <property type="entry name" value="Peptidyl-tRNA hydrolase"/>
    <property type="match status" value="1"/>
</dbReference>
<evidence type="ECO:0000256" key="3">
    <source>
        <dbReference type="ARBA" id="ARBA00022801"/>
    </source>
</evidence>
<evidence type="ECO:0000256" key="1">
    <source>
        <dbReference type="ARBA" id="ARBA00013260"/>
    </source>
</evidence>
<keyword evidence="2 7" id="KW-0820">tRNA-binding</keyword>
<dbReference type="PATRIC" id="fig|1385369.3.peg.1895"/>